<reference evidence="1" key="1">
    <citation type="submission" date="2021-03" db="EMBL/GenBank/DDBJ databases">
        <title>Leucobacter chromiisoli sp. nov., isolated from chromium-containing soil of chemical plant.</title>
        <authorList>
            <person name="Xu Z."/>
        </authorList>
    </citation>
    <scope>NUCLEOTIDE SEQUENCE</scope>
    <source>
        <strain evidence="1">A2</strain>
    </source>
</reference>
<organism evidence="1 2">
    <name type="scientific">Leucobacter ruminantium</name>
    <dbReference type="NCBI Taxonomy" id="1289170"/>
    <lineage>
        <taxon>Bacteria</taxon>
        <taxon>Bacillati</taxon>
        <taxon>Actinomycetota</taxon>
        <taxon>Actinomycetes</taxon>
        <taxon>Micrococcales</taxon>
        <taxon>Microbacteriaceae</taxon>
        <taxon>Leucobacter</taxon>
    </lineage>
</organism>
<dbReference type="Proteomes" id="UP000664398">
    <property type="component" value="Unassembled WGS sequence"/>
</dbReference>
<protein>
    <submittedName>
        <fullName evidence="1">Uncharacterized protein</fullName>
    </submittedName>
</protein>
<comment type="caution">
    <text evidence="1">The sequence shown here is derived from an EMBL/GenBank/DDBJ whole genome shotgun (WGS) entry which is preliminary data.</text>
</comment>
<accession>A0A939LWE4</accession>
<gene>
    <name evidence="1" type="ORF">J4H91_11635</name>
</gene>
<dbReference type="RefSeq" id="WP_208046431.1">
    <property type="nucleotide sequence ID" value="NZ_JAGDYL010000021.1"/>
</dbReference>
<evidence type="ECO:0000313" key="1">
    <source>
        <dbReference type="EMBL" id="MBO1805960.1"/>
    </source>
</evidence>
<sequence length="95" mass="10340">MATAFTFSVGAHERHDVAVSVAGIRHRVTISVDGVVVIDSGGNLGILMPNVFDLEVGVHEKHMVSVRFIAQQLIDGGAAYIDVFVDGRFAFRQDW</sequence>
<dbReference type="EMBL" id="JAGDYL010000021">
    <property type="protein sequence ID" value="MBO1805960.1"/>
    <property type="molecule type" value="Genomic_DNA"/>
</dbReference>
<dbReference type="AlphaFoldDB" id="A0A939LWE4"/>
<proteinExistence type="predicted"/>
<evidence type="ECO:0000313" key="2">
    <source>
        <dbReference type="Proteomes" id="UP000664398"/>
    </source>
</evidence>
<keyword evidence="2" id="KW-1185">Reference proteome</keyword>
<name>A0A939LWE4_9MICO</name>